<evidence type="ECO:0000313" key="2">
    <source>
        <dbReference type="Proteomes" id="UP000249056"/>
    </source>
</evidence>
<evidence type="ECO:0000313" key="1">
    <source>
        <dbReference type="EMBL" id="RAL64272.1"/>
    </source>
</evidence>
<accession>A0A395IVI7</accession>
<sequence>MYKNWQVGFSDTSWNIDIASLRYKGQPKMDIGMRYAGSEQSIFESSYYNRVAMPFTIDFAYPPDWLRSLLQFRQYSGLNFHFWDANGVENVPRYEAFIEALHEQVSHSEIGPWKLVEFRGTPFGNPDRHSLRGF</sequence>
<dbReference type="EMBL" id="QKRW01000015">
    <property type="protein sequence ID" value="RAL64272.1"/>
    <property type="molecule type" value="Genomic_DNA"/>
</dbReference>
<dbReference type="OrthoDB" id="4757095at2759"/>
<protein>
    <submittedName>
        <fullName evidence="1">Uncharacterized protein</fullName>
    </submittedName>
</protein>
<dbReference type="AlphaFoldDB" id="A0A395IVI7"/>
<reference evidence="1 2" key="1">
    <citation type="submission" date="2018-06" db="EMBL/GenBank/DDBJ databases">
        <title>Genome Sequence of the Brown Rot Fungal Pathogen Monilinia fructigena.</title>
        <authorList>
            <person name="Landi L."/>
            <person name="De Miccolis Angelini R.M."/>
            <person name="Pollastro S."/>
            <person name="Abate D."/>
            <person name="Faretra F."/>
            <person name="Romanazzi G."/>
        </authorList>
    </citation>
    <scope>NUCLEOTIDE SEQUENCE [LARGE SCALE GENOMIC DNA]</scope>
    <source>
        <strain evidence="1 2">Mfrg269</strain>
    </source>
</reference>
<dbReference type="Proteomes" id="UP000249056">
    <property type="component" value="Unassembled WGS sequence"/>
</dbReference>
<keyword evidence="2" id="KW-1185">Reference proteome</keyword>
<gene>
    <name evidence="1" type="ORF">DID88_002164</name>
</gene>
<name>A0A395IVI7_9HELO</name>
<comment type="caution">
    <text evidence="1">The sequence shown here is derived from an EMBL/GenBank/DDBJ whole genome shotgun (WGS) entry which is preliminary data.</text>
</comment>
<proteinExistence type="predicted"/>
<organism evidence="1 2">
    <name type="scientific">Monilinia fructigena</name>
    <dbReference type="NCBI Taxonomy" id="38457"/>
    <lineage>
        <taxon>Eukaryota</taxon>
        <taxon>Fungi</taxon>
        <taxon>Dikarya</taxon>
        <taxon>Ascomycota</taxon>
        <taxon>Pezizomycotina</taxon>
        <taxon>Leotiomycetes</taxon>
        <taxon>Helotiales</taxon>
        <taxon>Sclerotiniaceae</taxon>
        <taxon>Monilinia</taxon>
    </lineage>
</organism>